<protein>
    <submittedName>
        <fullName evidence="2">TLC domain-containing protein 3A isoform X2</fullName>
    </submittedName>
</protein>
<dbReference type="Proteomes" id="UP000515159">
    <property type="component" value="Chromosome 15"/>
</dbReference>
<name>A0A6P8PTT1_GEOSA</name>
<gene>
    <name evidence="2" type="primary">TLCD3A</name>
</gene>
<evidence type="ECO:0000313" key="1">
    <source>
        <dbReference type="Proteomes" id="UP000515159"/>
    </source>
</evidence>
<dbReference type="AlphaFoldDB" id="A0A6P8PTT1"/>
<organism evidence="1 2">
    <name type="scientific">Geotrypetes seraphini</name>
    <name type="common">Gaboon caecilian</name>
    <name type="synonym">Caecilia seraphini</name>
    <dbReference type="NCBI Taxonomy" id="260995"/>
    <lineage>
        <taxon>Eukaryota</taxon>
        <taxon>Metazoa</taxon>
        <taxon>Chordata</taxon>
        <taxon>Craniata</taxon>
        <taxon>Vertebrata</taxon>
        <taxon>Euteleostomi</taxon>
        <taxon>Amphibia</taxon>
        <taxon>Gymnophiona</taxon>
        <taxon>Geotrypetes</taxon>
    </lineage>
</organism>
<sequence length="242" mass="26762">MLHVLGLGALFFPGLFLLARRCARRALPGWTMADRSLVGTRFVSSVQAVLATVSGLIIVSSCRDALVGHRISVVFNSIHDLRHLRHVSVSLVQKLREGEYGWKEARHESSQKFCAEGFPDVRASHGNTHHSCAHWPVLSQRSRRFFRGLSLGGRIEYTICIIGQSSDPAKAAAYALAQGERWLHFTDLLPLPHPLVPVHVLCLWETVWNSFVQGAVPHPSALQCGQCFHSGTTALLVLPHMP</sequence>
<dbReference type="RefSeq" id="XP_033778153.1">
    <property type="nucleotide sequence ID" value="XM_033922262.1"/>
</dbReference>
<dbReference type="GeneID" id="117349159"/>
<proteinExistence type="predicted"/>
<accession>A0A6P8PTT1</accession>
<dbReference type="CTD" id="79850"/>
<keyword evidence="1" id="KW-1185">Reference proteome</keyword>
<evidence type="ECO:0000313" key="2">
    <source>
        <dbReference type="RefSeq" id="XP_033778153.1"/>
    </source>
</evidence>
<reference evidence="2" key="1">
    <citation type="submission" date="2025-08" db="UniProtKB">
        <authorList>
            <consortium name="RefSeq"/>
        </authorList>
    </citation>
    <scope>IDENTIFICATION</scope>
</reference>